<reference evidence="2" key="1">
    <citation type="submission" date="2021-03" db="EMBL/GenBank/DDBJ databases">
        <authorList>
            <person name="Tagirdzhanova G."/>
        </authorList>
    </citation>
    <scope>NUCLEOTIDE SEQUENCE</scope>
</reference>
<evidence type="ECO:0000256" key="1">
    <source>
        <dbReference type="SAM" id="MobiDB-lite"/>
    </source>
</evidence>
<name>A0A8H3G5L4_9LECA</name>
<dbReference type="AlphaFoldDB" id="A0A8H3G5L4"/>
<dbReference type="Pfam" id="PF14441">
    <property type="entry name" value="OTT_1508_deam"/>
    <property type="match status" value="1"/>
</dbReference>
<proteinExistence type="predicted"/>
<evidence type="ECO:0000313" key="2">
    <source>
        <dbReference type="EMBL" id="CAF9937182.1"/>
    </source>
</evidence>
<dbReference type="Proteomes" id="UP000664534">
    <property type="component" value="Unassembled WGS sequence"/>
</dbReference>
<dbReference type="EMBL" id="CAJPDT010000097">
    <property type="protein sequence ID" value="CAF9937182.1"/>
    <property type="molecule type" value="Genomic_DNA"/>
</dbReference>
<dbReference type="OrthoDB" id="3251507at2759"/>
<accession>A0A8H3G5L4</accession>
<dbReference type="PANTHER" id="PTHR42037:SF1">
    <property type="match status" value="1"/>
</dbReference>
<evidence type="ECO:0000313" key="3">
    <source>
        <dbReference type="Proteomes" id="UP000664534"/>
    </source>
</evidence>
<dbReference type="InterPro" id="IPR027796">
    <property type="entry name" value="OTT_1508_deam-like"/>
</dbReference>
<sequence length="508" mass="57695">MAQAPIKRKVLRRFYEPLLLLSALGQIRGERIKSESNTDTLSPNVHKLRRSFVDGIAYICAYEKGPSRVTAVALEKTPQEIRVWLAANEKVQEKVIQFLENVLSDIHRISKLNDRESRQQEGERTKEDLTSRVIAFNAPRIQIYYDQVAQKHAPACLEIISEGHEGSGDRIARIGETHLAEWLRENFVTGTPSTPNSTKLQALVRTCYENRRSPVFDTLKHLAGQGETRRLKFEQLYDLLCKLGKYVHITKKLIEAAISLSQDFMEGFQIEALPSPKEQKLPLMSNEATVESTIHRMFSSSEEQSKFMARLQFIWDPSELSELLQRQHNTKTRVHAELLLIDHFEKNGCNFLDGNDKYIGCSKPACYLCHAYITSHPGRYTVPASHQKLYVGWRLPDIDPKDPACAAQHKSQEQIIMKLIDWVRKDITTDIESRTSRLPYHADSTVGMTSTSKTLASKPDLLSSASSLYDVDTKAIDINRSETVDPQEVQTQLDDSDISDDEGGVRLD</sequence>
<keyword evidence="3" id="KW-1185">Reference proteome</keyword>
<dbReference type="PANTHER" id="PTHR42037">
    <property type="match status" value="1"/>
</dbReference>
<gene>
    <name evidence="2" type="ORF">IMSHALPRED_011050</name>
</gene>
<protein>
    <submittedName>
        <fullName evidence="2">Uncharacterized protein</fullName>
    </submittedName>
</protein>
<feature type="region of interest" description="Disordered" evidence="1">
    <location>
        <begin position="481"/>
        <end position="508"/>
    </location>
</feature>
<comment type="caution">
    <text evidence="2">The sequence shown here is derived from an EMBL/GenBank/DDBJ whole genome shotgun (WGS) entry which is preliminary data.</text>
</comment>
<organism evidence="2 3">
    <name type="scientific">Imshaugia aleurites</name>
    <dbReference type="NCBI Taxonomy" id="172621"/>
    <lineage>
        <taxon>Eukaryota</taxon>
        <taxon>Fungi</taxon>
        <taxon>Dikarya</taxon>
        <taxon>Ascomycota</taxon>
        <taxon>Pezizomycotina</taxon>
        <taxon>Lecanoromycetes</taxon>
        <taxon>OSLEUM clade</taxon>
        <taxon>Lecanoromycetidae</taxon>
        <taxon>Lecanorales</taxon>
        <taxon>Lecanorineae</taxon>
        <taxon>Parmeliaceae</taxon>
        <taxon>Imshaugia</taxon>
    </lineage>
</organism>